<dbReference type="GO" id="GO:0005524">
    <property type="term" value="F:ATP binding"/>
    <property type="evidence" value="ECO:0007669"/>
    <property type="project" value="UniProtKB-UniRule"/>
</dbReference>
<evidence type="ECO:0000256" key="9">
    <source>
        <dbReference type="ARBA" id="ARBA00023267"/>
    </source>
</evidence>
<dbReference type="SMART" id="SM00878">
    <property type="entry name" value="Biotin_carb_C"/>
    <property type="match status" value="1"/>
</dbReference>
<evidence type="ECO:0000256" key="15">
    <source>
        <dbReference type="PIRSR" id="PIRSR001594-3"/>
    </source>
</evidence>
<comment type="function">
    <text evidence="12">Catalyzes a 2-step reaction, involving the ATP-dependent carboxylation of the covalently attached biotin in the first step and the transfer of the carboxyl group to pyruvate in the second.</text>
</comment>
<dbReference type="Gene3D" id="3.30.470.20">
    <property type="entry name" value="ATP-grasp fold, B domain"/>
    <property type="match status" value="1"/>
</dbReference>
<gene>
    <name evidence="20" type="ORF">GCM10011333_27440</name>
</gene>
<reference evidence="20" key="2">
    <citation type="submission" date="2020-09" db="EMBL/GenBank/DDBJ databases">
        <authorList>
            <person name="Sun Q."/>
            <person name="Zhou Y."/>
        </authorList>
    </citation>
    <scope>NUCLEOTIDE SEQUENCE</scope>
    <source>
        <strain evidence="20">CGMCC 1.12785</strain>
    </source>
</reference>
<dbReference type="GO" id="GO:0004075">
    <property type="term" value="F:biotin carboxylase activity"/>
    <property type="evidence" value="ECO:0007669"/>
    <property type="project" value="UniProtKB-EC"/>
</dbReference>
<comment type="cofactor">
    <cofactor evidence="1 12">
        <name>biotin</name>
        <dbReference type="ChEBI" id="CHEBI:57586"/>
    </cofactor>
</comment>
<dbReference type="Pfam" id="PF02786">
    <property type="entry name" value="CPSase_L_D2"/>
    <property type="match status" value="1"/>
</dbReference>
<dbReference type="InterPro" id="IPR005479">
    <property type="entry name" value="CPAse_ATP-bd"/>
</dbReference>
<name>A0A8J2XLH5_9MICO</name>
<keyword evidence="9 12" id="KW-0092">Biotin</keyword>
<proteinExistence type="predicted"/>
<dbReference type="SUPFAM" id="SSF52440">
    <property type="entry name" value="PreATP-grasp domain"/>
    <property type="match status" value="1"/>
</dbReference>
<keyword evidence="6 15" id="KW-0479">Metal-binding</keyword>
<keyword evidence="10" id="KW-0511">Multifunctional enzyme</keyword>
<dbReference type="GO" id="GO:0046872">
    <property type="term" value="F:metal ion binding"/>
    <property type="evidence" value="ECO:0007669"/>
    <property type="project" value="UniProtKB-KW"/>
</dbReference>
<keyword evidence="20" id="KW-0670">Pyruvate</keyword>
<dbReference type="FunFam" id="3.40.50.20:FF:000010">
    <property type="entry name" value="Propionyl-CoA carboxylase subunit alpha"/>
    <property type="match status" value="1"/>
</dbReference>
<accession>A0A8J2XLH5</accession>
<evidence type="ECO:0000256" key="4">
    <source>
        <dbReference type="ARBA" id="ARBA00022432"/>
    </source>
</evidence>
<dbReference type="Proteomes" id="UP000616114">
    <property type="component" value="Unassembled WGS sequence"/>
</dbReference>
<dbReference type="InterPro" id="IPR000089">
    <property type="entry name" value="Biotin_lipoyl"/>
</dbReference>
<evidence type="ECO:0000256" key="2">
    <source>
        <dbReference type="ARBA" id="ARBA00004742"/>
    </source>
</evidence>
<dbReference type="InterPro" id="IPR001882">
    <property type="entry name" value="Biotin_BS"/>
</dbReference>
<dbReference type="InterPro" id="IPR013785">
    <property type="entry name" value="Aldolase_TIM"/>
</dbReference>
<evidence type="ECO:0000313" key="21">
    <source>
        <dbReference type="Proteomes" id="UP000616114"/>
    </source>
</evidence>
<evidence type="ECO:0000256" key="5">
    <source>
        <dbReference type="ARBA" id="ARBA00022598"/>
    </source>
</evidence>
<feature type="binding site" evidence="14">
    <location>
        <position position="610"/>
    </location>
    <ligand>
        <name>substrate</name>
    </ligand>
</feature>
<dbReference type="PROSITE" id="PS00867">
    <property type="entry name" value="CPSASE_2"/>
    <property type="match status" value="1"/>
</dbReference>
<comment type="caution">
    <text evidence="20">The sequence shown here is derived from an EMBL/GenBank/DDBJ whole genome shotgun (WGS) entry which is preliminary data.</text>
</comment>
<dbReference type="InterPro" id="IPR011761">
    <property type="entry name" value="ATP-grasp"/>
</dbReference>
<evidence type="ECO:0000259" key="17">
    <source>
        <dbReference type="PROSITE" id="PS50975"/>
    </source>
</evidence>
<dbReference type="Pfam" id="PF00289">
    <property type="entry name" value="Biotin_carb_N"/>
    <property type="match status" value="1"/>
</dbReference>
<dbReference type="Pfam" id="PF02436">
    <property type="entry name" value="PYC_OADA"/>
    <property type="match status" value="1"/>
</dbReference>
<dbReference type="FunFam" id="3.20.20.70:FF:000120">
    <property type="entry name" value="Pyruvate carboxylase"/>
    <property type="match status" value="1"/>
</dbReference>
<dbReference type="InterPro" id="IPR011053">
    <property type="entry name" value="Single_hybrid_motif"/>
</dbReference>
<dbReference type="Gene3D" id="3.10.600.10">
    <property type="entry name" value="pyruvate carboxylase f1077a mutant domain"/>
    <property type="match status" value="1"/>
</dbReference>
<evidence type="ECO:0000256" key="8">
    <source>
        <dbReference type="ARBA" id="ARBA00022840"/>
    </source>
</evidence>
<keyword evidence="8 12" id="KW-0067">ATP-binding</keyword>
<dbReference type="Pfam" id="PF00364">
    <property type="entry name" value="Biotin_lipoyl"/>
    <property type="match status" value="1"/>
</dbReference>
<reference evidence="20" key="1">
    <citation type="journal article" date="2014" name="Int. J. Syst. Evol. Microbiol.">
        <title>Complete genome sequence of Corynebacterium casei LMG S-19264T (=DSM 44701T), isolated from a smear-ripened cheese.</title>
        <authorList>
            <consortium name="US DOE Joint Genome Institute (JGI-PGF)"/>
            <person name="Walter F."/>
            <person name="Albersmeier A."/>
            <person name="Kalinowski J."/>
            <person name="Ruckert C."/>
        </authorList>
    </citation>
    <scope>NUCLEOTIDE SEQUENCE</scope>
    <source>
        <strain evidence="20">CGMCC 1.12785</strain>
    </source>
</reference>
<dbReference type="CDD" id="cd07937">
    <property type="entry name" value="DRE_TIM_PC_TC_5S"/>
    <property type="match status" value="1"/>
</dbReference>
<dbReference type="InterPro" id="IPR011054">
    <property type="entry name" value="Rudment_hybrid_motif"/>
</dbReference>
<dbReference type="InterPro" id="IPR055268">
    <property type="entry name" value="PCB-like"/>
</dbReference>
<feature type="modified residue" description="N6-carboxylysine" evidence="16">
    <location>
        <position position="708"/>
    </location>
</feature>
<dbReference type="PROSITE" id="PS50979">
    <property type="entry name" value="BC"/>
    <property type="match status" value="1"/>
</dbReference>
<feature type="binding site" evidence="14">
    <location>
        <position position="117"/>
    </location>
    <ligand>
        <name>ATP</name>
        <dbReference type="ChEBI" id="CHEBI:30616"/>
    </ligand>
</feature>
<dbReference type="PROSITE" id="PS50991">
    <property type="entry name" value="PYR_CT"/>
    <property type="match status" value="1"/>
</dbReference>
<dbReference type="Gene3D" id="3.20.20.70">
    <property type="entry name" value="Aldolase class I"/>
    <property type="match status" value="1"/>
</dbReference>
<evidence type="ECO:0000313" key="20">
    <source>
        <dbReference type="EMBL" id="GGA22965.1"/>
    </source>
</evidence>
<keyword evidence="4" id="KW-0312">Gluconeogenesis</keyword>
<dbReference type="PANTHER" id="PTHR43778:SF2">
    <property type="entry name" value="PYRUVATE CARBOXYLASE, MITOCHONDRIAL"/>
    <property type="match status" value="1"/>
</dbReference>
<dbReference type="InterPro" id="IPR005482">
    <property type="entry name" value="Biotin_COase_C"/>
</dbReference>
<dbReference type="InterPro" id="IPR005481">
    <property type="entry name" value="BC-like_N"/>
</dbReference>
<feature type="binding site" description="via carbamate group" evidence="15">
    <location>
        <position position="708"/>
    </location>
    <ligand>
        <name>Mn(2+)</name>
        <dbReference type="ChEBI" id="CHEBI:29035"/>
    </ligand>
</feature>
<organism evidence="20 21">
    <name type="scientific">Sediminivirga luteola</name>
    <dbReference type="NCBI Taxonomy" id="1774748"/>
    <lineage>
        <taxon>Bacteria</taxon>
        <taxon>Bacillati</taxon>
        <taxon>Actinomycetota</taxon>
        <taxon>Actinomycetes</taxon>
        <taxon>Micrococcales</taxon>
        <taxon>Brevibacteriaceae</taxon>
        <taxon>Sediminivirga</taxon>
    </lineage>
</organism>
<dbReference type="NCBIfam" id="TIGR01235">
    <property type="entry name" value="pyruv_carbox"/>
    <property type="match status" value="1"/>
</dbReference>
<dbReference type="InterPro" id="IPR003379">
    <property type="entry name" value="Carboxylase_cons_dom"/>
</dbReference>
<dbReference type="GO" id="GO:0006094">
    <property type="term" value="P:gluconeogenesis"/>
    <property type="evidence" value="ECO:0007669"/>
    <property type="project" value="UniProtKB-UniPathway"/>
</dbReference>
<feature type="binding site" evidence="14">
    <location>
        <position position="872"/>
    </location>
    <ligand>
        <name>substrate</name>
    </ligand>
</feature>
<dbReference type="NCBIfam" id="NF009554">
    <property type="entry name" value="PRK12999.1"/>
    <property type="match status" value="1"/>
</dbReference>
<evidence type="ECO:0000256" key="12">
    <source>
        <dbReference type="PIRNR" id="PIRNR001594"/>
    </source>
</evidence>
<dbReference type="GO" id="GO:0004736">
    <property type="term" value="F:pyruvate carboxylase activity"/>
    <property type="evidence" value="ECO:0007669"/>
    <property type="project" value="UniProtKB-EC"/>
</dbReference>
<feature type="binding site" evidence="15">
    <location>
        <position position="739"/>
    </location>
    <ligand>
        <name>Mn(2+)</name>
        <dbReference type="ChEBI" id="CHEBI:29035"/>
    </ligand>
</feature>
<dbReference type="InterPro" id="IPR016185">
    <property type="entry name" value="PreATP-grasp_dom_sf"/>
</dbReference>
<dbReference type="CDD" id="cd06850">
    <property type="entry name" value="biotinyl_domain"/>
    <property type="match status" value="1"/>
</dbReference>
<dbReference type="Pfam" id="PF00682">
    <property type="entry name" value="HMGL-like"/>
    <property type="match status" value="1"/>
</dbReference>
<dbReference type="AlphaFoldDB" id="A0A8J2XLH5"/>
<dbReference type="SUPFAM" id="SSF51246">
    <property type="entry name" value="Rudiment single hybrid motif"/>
    <property type="match status" value="1"/>
</dbReference>
<evidence type="ECO:0000256" key="7">
    <source>
        <dbReference type="ARBA" id="ARBA00022741"/>
    </source>
</evidence>
<dbReference type="InterPro" id="IPR005930">
    <property type="entry name" value="Pyruv_COase"/>
</dbReference>
<feature type="binding site" evidence="15">
    <location>
        <position position="737"/>
    </location>
    <ligand>
        <name>Mn(2+)</name>
        <dbReference type="ChEBI" id="CHEBI:29035"/>
    </ligand>
</feature>
<feature type="domain" description="Biotin carboxylation" evidence="18">
    <location>
        <begin position="1"/>
        <end position="454"/>
    </location>
</feature>
<dbReference type="SUPFAM" id="SSF51569">
    <property type="entry name" value="Aldolase"/>
    <property type="match status" value="1"/>
</dbReference>
<dbReference type="PIRSF" id="PIRSF001594">
    <property type="entry name" value="Pyruv_carbox"/>
    <property type="match status" value="1"/>
</dbReference>
<evidence type="ECO:0000256" key="13">
    <source>
        <dbReference type="PIRSR" id="PIRSR001594-1"/>
    </source>
</evidence>
<dbReference type="EMBL" id="BMFY01000013">
    <property type="protein sequence ID" value="GGA22965.1"/>
    <property type="molecule type" value="Genomic_DNA"/>
</dbReference>
<dbReference type="GO" id="GO:0005737">
    <property type="term" value="C:cytoplasm"/>
    <property type="evidence" value="ECO:0007669"/>
    <property type="project" value="TreeGrafter"/>
</dbReference>
<feature type="modified residue" description="N6-biotinyllysine" evidence="16">
    <location>
        <position position="1098"/>
    </location>
</feature>
<dbReference type="FunFam" id="2.40.50.100:FF:000003">
    <property type="entry name" value="Acetyl-CoA carboxylase biotin carboxyl carrier protein"/>
    <property type="match status" value="1"/>
</dbReference>
<evidence type="ECO:0000256" key="6">
    <source>
        <dbReference type="ARBA" id="ARBA00022723"/>
    </source>
</evidence>
<dbReference type="EC" id="6.4.1.1" evidence="3 12"/>
<dbReference type="SUPFAM" id="SSF56059">
    <property type="entry name" value="Glutathione synthetase ATP-binding domain-like"/>
    <property type="match status" value="1"/>
</dbReference>
<evidence type="ECO:0000256" key="14">
    <source>
        <dbReference type="PIRSR" id="PIRSR001594-2"/>
    </source>
</evidence>
<evidence type="ECO:0000259" key="18">
    <source>
        <dbReference type="PROSITE" id="PS50979"/>
    </source>
</evidence>
<feature type="binding site" evidence="15">
    <location>
        <position position="538"/>
    </location>
    <ligand>
        <name>Mn(2+)</name>
        <dbReference type="ChEBI" id="CHEBI:29035"/>
    </ligand>
</feature>
<dbReference type="Pfam" id="PF02785">
    <property type="entry name" value="Biotin_carb_C"/>
    <property type="match status" value="1"/>
</dbReference>
<feature type="active site" evidence="13">
    <location>
        <position position="296"/>
    </location>
</feature>
<dbReference type="InterPro" id="IPR011764">
    <property type="entry name" value="Biotin_carboxylation_dom"/>
</dbReference>
<evidence type="ECO:0000259" key="19">
    <source>
        <dbReference type="PROSITE" id="PS50991"/>
    </source>
</evidence>
<dbReference type="SUPFAM" id="SSF89000">
    <property type="entry name" value="post-HMGL domain-like"/>
    <property type="match status" value="1"/>
</dbReference>
<protein>
    <recommendedName>
        <fullName evidence="3 12">Pyruvate carboxylase</fullName>
        <ecNumber evidence="3 12">6.4.1.1</ecNumber>
    </recommendedName>
</protein>
<sequence>MFSKILVANRGEIAVRAFRAAYELGARTVAVFPHEDRNSEHRLKADESYQIGEIGHPVRAYLDVDEIMRVAKESGADAIYPGYGFLSENPGLARACAEAGITFIGPRADVLELAGNKVQALDTARKAGIPVLASTRPSSDLDSLLAEAEGLEFPLFVKAVAGGGGRGMRRVDSAQKLPEALRAAMREAEGAFGDPTVFIEQAVQRPRHIEVQILADNDANAIHLFERDCSVQRRHQKVVEIAPAPNLDEEVRQALHRDALTFARALGYQNAGTVEFLLETAGPRAGKHVFIEMNPRIQVEHTVTEEITDVDLVQSQMRIAAGERLADLGLQQDSIAVKAAALQCRITTEDPANSFRPDTGTITAYRSAGGAGVRLDGGTAHAGAEVSAHFDSMLVKLTCRGRTFPEAVNRARRALAEFRIRGVASNITFLQAVLEDASFIAGDLSTLFIDERPELLHAKSSADRGSKLLRFLADVTVNRPHGQSDLQVRPEEKLPQIDLTQEPPAGSRQRLLQLGPEGFAADLRQRRGVGITDTTFRDAHQSLLATRVRTRDLLAAAPYVARLTPELLSVECWGGATYDVALRFLGEDPWERLAKLREEMPNIALQMLLRGRNTVGYTPYPTAVTDAFVEEATATGIDIFRIFDALNDVEQMRPAIEAVRGTGTAVAEVALCYTSDLNDPGEKLYTLDYYLRLAERIVEAGAHVLAIKDMAGLLRPAAAERLVSALRENFDLPVHVHTHDTAGGQLATLLAAARAGADAVDAASASMAGTTSQPSLSALVAAFSHTEYDSGVSLDAAGDLEPYWEAVRKVYRPFESGLPGPTGRVYHHEIPGGQLSNLRQQAQALGLGEKFEQIEETYAAANRMLGNIVKVTPSSKVVGDLALHLVGAGVDPAEFEQNPQAYDIPDSVIGFLSGELGDPPGGWPEPFRSKALEGRTVKPQMADVPEEDAALLREPGRTRQEALNRLLFPQPTKEFERMRSEFGDVSVLDTHDYLYGLLEGEEHTIELDKGKELLVGVQAVGAPDERGMRTVMCTLNGHLRPLSVRDRSVKVDVKRAEKADPDDKRHVAAPFAGVVTLQVEAGQAVKAGDTVATIEAMKMEASITAAVDGTISRVAIGQVQQLEGGDLVAVIDG</sequence>
<dbReference type="PROSITE" id="PS00188">
    <property type="entry name" value="BIOTIN"/>
    <property type="match status" value="1"/>
</dbReference>
<dbReference type="PANTHER" id="PTHR43778">
    <property type="entry name" value="PYRUVATE CARBOXYLASE"/>
    <property type="match status" value="1"/>
</dbReference>
<comment type="catalytic activity">
    <reaction evidence="12">
        <text>hydrogencarbonate + pyruvate + ATP = oxaloacetate + ADP + phosphate + H(+)</text>
        <dbReference type="Rhea" id="RHEA:20844"/>
        <dbReference type="ChEBI" id="CHEBI:15361"/>
        <dbReference type="ChEBI" id="CHEBI:15378"/>
        <dbReference type="ChEBI" id="CHEBI:16452"/>
        <dbReference type="ChEBI" id="CHEBI:17544"/>
        <dbReference type="ChEBI" id="CHEBI:30616"/>
        <dbReference type="ChEBI" id="CHEBI:43474"/>
        <dbReference type="ChEBI" id="CHEBI:456216"/>
        <dbReference type="EC" id="6.4.1.1"/>
    </reaction>
</comment>
<evidence type="ECO:0000256" key="3">
    <source>
        <dbReference type="ARBA" id="ARBA00013057"/>
    </source>
</evidence>
<dbReference type="InterPro" id="IPR000891">
    <property type="entry name" value="PYR_CT"/>
</dbReference>
<keyword evidence="5 12" id="KW-0436">Ligase</keyword>
<feature type="binding site" evidence="14">
    <location>
        <position position="200"/>
    </location>
    <ligand>
        <name>ATP</name>
        <dbReference type="ChEBI" id="CHEBI:30616"/>
    </ligand>
</feature>
<dbReference type="SUPFAM" id="SSF51230">
    <property type="entry name" value="Single hybrid motif"/>
    <property type="match status" value="1"/>
</dbReference>
<dbReference type="PROSITE" id="PS50975">
    <property type="entry name" value="ATP_GRASP"/>
    <property type="match status" value="1"/>
</dbReference>
<dbReference type="RefSeq" id="WP_188551468.1">
    <property type="nucleotide sequence ID" value="NZ_BMFY01000013.1"/>
</dbReference>
<evidence type="ECO:0000256" key="1">
    <source>
        <dbReference type="ARBA" id="ARBA00001953"/>
    </source>
</evidence>
<comment type="catalytic activity">
    <reaction evidence="11">
        <text>N(6)-biotinyl-L-lysyl-[protein] + hydrogencarbonate + ATP = N(6)-carboxybiotinyl-L-lysyl-[protein] + ADP + phosphate + H(+)</text>
        <dbReference type="Rhea" id="RHEA:13501"/>
        <dbReference type="Rhea" id="RHEA-COMP:10505"/>
        <dbReference type="Rhea" id="RHEA-COMP:10506"/>
        <dbReference type="ChEBI" id="CHEBI:15378"/>
        <dbReference type="ChEBI" id="CHEBI:17544"/>
        <dbReference type="ChEBI" id="CHEBI:30616"/>
        <dbReference type="ChEBI" id="CHEBI:43474"/>
        <dbReference type="ChEBI" id="CHEBI:83144"/>
        <dbReference type="ChEBI" id="CHEBI:83145"/>
        <dbReference type="ChEBI" id="CHEBI:456216"/>
        <dbReference type="EC" id="6.3.4.14"/>
    </reaction>
    <physiologicalReaction direction="left-to-right" evidence="11">
        <dbReference type="Rhea" id="RHEA:13502"/>
    </physiologicalReaction>
</comment>
<dbReference type="NCBIfam" id="NF006761">
    <property type="entry name" value="PRK09282.1"/>
    <property type="match status" value="1"/>
</dbReference>
<evidence type="ECO:0000256" key="16">
    <source>
        <dbReference type="PIRSR" id="PIRSR001594-4"/>
    </source>
</evidence>
<comment type="pathway">
    <text evidence="2">Carbohydrate biosynthesis; gluconeogenesis.</text>
</comment>
<evidence type="ECO:0000256" key="11">
    <source>
        <dbReference type="ARBA" id="ARBA00048501"/>
    </source>
</evidence>
<keyword evidence="7 12" id="KW-0547">Nucleotide-binding</keyword>
<feature type="domain" description="ATP-grasp" evidence="17">
    <location>
        <begin position="121"/>
        <end position="321"/>
    </location>
</feature>
<feature type="binding site" evidence="14">
    <location>
        <position position="235"/>
    </location>
    <ligand>
        <name>ATP</name>
        <dbReference type="ChEBI" id="CHEBI:30616"/>
    </ligand>
</feature>
<dbReference type="Gene3D" id="2.40.50.100">
    <property type="match status" value="1"/>
</dbReference>
<keyword evidence="21" id="KW-1185">Reference proteome</keyword>
<feature type="domain" description="Pyruvate carboxyltransferase" evidence="19">
    <location>
        <begin position="529"/>
        <end position="798"/>
    </location>
</feature>
<dbReference type="UniPathway" id="UPA00138"/>
<evidence type="ECO:0000256" key="10">
    <source>
        <dbReference type="ARBA" id="ARBA00023268"/>
    </source>
</evidence>